<dbReference type="GO" id="GO:0006412">
    <property type="term" value="P:translation"/>
    <property type="evidence" value="ECO:0007669"/>
    <property type="project" value="InterPro"/>
</dbReference>
<dbReference type="PANTHER" id="PTHR10544">
    <property type="entry name" value="60S RIBOSOMAL PROTEIN L28"/>
    <property type="match status" value="1"/>
</dbReference>
<sequence>MAELIEKNANKELTVNEELIWLLIRNNNSFLVKRNGAQFTSEPNNLTNLNSFKYSGLACNKTIGISHSPDNRGVIVSSKKAKVAFYKPAESTHKVTLSKGTRRSARSFTNAFTRAGYRPDLRKEALARISAIYQTQKPVKVHARKTSRRHNRKQK</sequence>
<dbReference type="GO" id="GO:1990904">
    <property type="term" value="C:ribonucleoprotein complex"/>
    <property type="evidence" value="ECO:0007669"/>
    <property type="project" value="UniProtKB-KW"/>
</dbReference>
<organism evidence="5 6">
    <name type="scientific">Cetraspora pellucida</name>
    <dbReference type="NCBI Taxonomy" id="1433469"/>
    <lineage>
        <taxon>Eukaryota</taxon>
        <taxon>Fungi</taxon>
        <taxon>Fungi incertae sedis</taxon>
        <taxon>Mucoromycota</taxon>
        <taxon>Glomeromycotina</taxon>
        <taxon>Glomeromycetes</taxon>
        <taxon>Diversisporales</taxon>
        <taxon>Gigasporaceae</taxon>
        <taxon>Cetraspora</taxon>
    </lineage>
</organism>
<evidence type="ECO:0000313" key="6">
    <source>
        <dbReference type="Proteomes" id="UP000789759"/>
    </source>
</evidence>
<dbReference type="InterPro" id="IPR029004">
    <property type="entry name" value="Ribosomal_eL28/Mak16"/>
</dbReference>
<keyword evidence="2" id="KW-0689">Ribosomal protein</keyword>
<evidence type="ECO:0000313" key="5">
    <source>
        <dbReference type="EMBL" id="CAG8718941.1"/>
    </source>
</evidence>
<comment type="similarity">
    <text evidence="1">Belongs to the eukaryotic ribosomal protein eL28 family.</text>
</comment>
<dbReference type="GO" id="GO:0005840">
    <property type="term" value="C:ribosome"/>
    <property type="evidence" value="ECO:0007669"/>
    <property type="project" value="UniProtKB-KW"/>
</dbReference>
<proteinExistence type="inferred from homology"/>
<gene>
    <name evidence="5" type="ORF">CPELLU_LOCUS12773</name>
</gene>
<evidence type="ECO:0000256" key="1">
    <source>
        <dbReference type="ARBA" id="ARBA00007926"/>
    </source>
</evidence>
<evidence type="ECO:0000256" key="3">
    <source>
        <dbReference type="ARBA" id="ARBA00023274"/>
    </source>
</evidence>
<feature type="domain" description="Ribosomal eL28/Mak16" evidence="4">
    <location>
        <begin position="19"/>
        <end position="134"/>
    </location>
</feature>
<dbReference type="EMBL" id="CAJVQA010012709">
    <property type="protein sequence ID" value="CAG8718941.1"/>
    <property type="molecule type" value="Genomic_DNA"/>
</dbReference>
<name>A0A9N9I2S9_9GLOM</name>
<keyword evidence="3" id="KW-0687">Ribonucleoprotein</keyword>
<evidence type="ECO:0000256" key="2">
    <source>
        <dbReference type="ARBA" id="ARBA00022980"/>
    </source>
</evidence>
<dbReference type="InterPro" id="IPR002672">
    <property type="entry name" value="Ribosomal_eL28"/>
</dbReference>
<protein>
    <submittedName>
        <fullName evidence="5">3166_t:CDS:1</fullName>
    </submittedName>
</protein>
<evidence type="ECO:0000259" key="4">
    <source>
        <dbReference type="Pfam" id="PF01778"/>
    </source>
</evidence>
<accession>A0A9N9I2S9</accession>
<dbReference type="AlphaFoldDB" id="A0A9N9I2S9"/>
<dbReference type="OrthoDB" id="338850at2759"/>
<comment type="caution">
    <text evidence="5">The sequence shown here is derived from an EMBL/GenBank/DDBJ whole genome shotgun (WGS) entry which is preliminary data.</text>
</comment>
<dbReference type="GO" id="GO:0003735">
    <property type="term" value="F:structural constituent of ribosome"/>
    <property type="evidence" value="ECO:0007669"/>
    <property type="project" value="InterPro"/>
</dbReference>
<reference evidence="5" key="1">
    <citation type="submission" date="2021-06" db="EMBL/GenBank/DDBJ databases">
        <authorList>
            <person name="Kallberg Y."/>
            <person name="Tangrot J."/>
            <person name="Rosling A."/>
        </authorList>
    </citation>
    <scope>NUCLEOTIDE SEQUENCE</scope>
    <source>
        <strain evidence="5">FL966</strain>
    </source>
</reference>
<keyword evidence="6" id="KW-1185">Reference proteome</keyword>
<dbReference type="Gene3D" id="3.30.390.110">
    <property type="match status" value="1"/>
</dbReference>
<dbReference type="Proteomes" id="UP000789759">
    <property type="component" value="Unassembled WGS sequence"/>
</dbReference>
<dbReference type="Pfam" id="PF01778">
    <property type="entry name" value="Ribosomal_L28e"/>
    <property type="match status" value="1"/>
</dbReference>
<dbReference type="FunFam" id="3.30.390.110:FF:000002">
    <property type="entry name" value="60S ribosomal protein L28"/>
    <property type="match status" value="1"/>
</dbReference>